<dbReference type="NCBIfam" id="TIGR02227">
    <property type="entry name" value="sigpep_I_bact"/>
    <property type="match status" value="1"/>
</dbReference>
<comment type="similarity">
    <text evidence="3 9">Belongs to the peptidase S26 family.</text>
</comment>
<dbReference type="InterPro" id="IPR019757">
    <property type="entry name" value="Pept_S26A_signal_pept_1_Lys-AS"/>
</dbReference>
<dbReference type="PROSITE" id="PS00760">
    <property type="entry name" value="SPASE_I_2"/>
    <property type="match status" value="1"/>
</dbReference>
<keyword evidence="13" id="KW-1185">Reference proteome</keyword>
<dbReference type="AlphaFoldDB" id="A0A4S3B575"/>
<dbReference type="InterPro" id="IPR019758">
    <property type="entry name" value="Pept_S26A_signal_pept_1_CS"/>
</dbReference>
<organism evidence="12 13">
    <name type="scientific">Vagococcus silagei</name>
    <dbReference type="NCBI Taxonomy" id="2508885"/>
    <lineage>
        <taxon>Bacteria</taxon>
        <taxon>Bacillati</taxon>
        <taxon>Bacillota</taxon>
        <taxon>Bacilli</taxon>
        <taxon>Lactobacillales</taxon>
        <taxon>Enterococcaceae</taxon>
        <taxon>Vagococcus</taxon>
    </lineage>
</organism>
<keyword evidence="8" id="KW-0472">Membrane</keyword>
<dbReference type="InterPro" id="IPR000223">
    <property type="entry name" value="Pept_S26A_signal_pept_1"/>
</dbReference>
<evidence type="ECO:0000256" key="7">
    <source>
        <dbReference type="PIRSR" id="PIRSR600223-1"/>
    </source>
</evidence>
<name>A0A4S3B575_9ENTE</name>
<sequence length="199" mass="22807">MSSKKEKKKKKSSKSKGNKEKYTINKKQPKAIQEKRRKKLIVILLAVILFIVILLALMRQFIWRVDGSSMEPTFSSGDLAVVKYQKDIGRYDIVAFKTADPTTKNKYLVKRVVGVPGDVVEVRAEKISIVYQTSKKKNSDSEVNLTYPILPNTRDMKIQKIEIPENKFFVVGDNVWGSYDSRNFGLIDRDQIEGTIMTK</sequence>
<feature type="transmembrane region" description="Helical" evidence="8">
    <location>
        <begin position="40"/>
        <end position="63"/>
    </location>
</feature>
<evidence type="ECO:0000256" key="10">
    <source>
        <dbReference type="SAM" id="MobiDB-lite"/>
    </source>
</evidence>
<gene>
    <name evidence="12" type="primary">lepB</name>
    <name evidence="12" type="ORF">ESZ54_08515</name>
</gene>
<evidence type="ECO:0000256" key="4">
    <source>
        <dbReference type="ARBA" id="ARBA00013208"/>
    </source>
</evidence>
<evidence type="ECO:0000259" key="11">
    <source>
        <dbReference type="Pfam" id="PF10502"/>
    </source>
</evidence>
<comment type="catalytic activity">
    <reaction evidence="1 8">
        <text>Cleavage of hydrophobic, N-terminal signal or leader sequences from secreted and periplasmic proteins.</text>
        <dbReference type="EC" id="3.4.21.89"/>
    </reaction>
</comment>
<comment type="caution">
    <text evidence="12">The sequence shown here is derived from an EMBL/GenBank/DDBJ whole genome shotgun (WGS) entry which is preliminary data.</text>
</comment>
<dbReference type="InterPro" id="IPR019756">
    <property type="entry name" value="Pept_S26A_signal_pept_1_Ser-AS"/>
</dbReference>
<keyword evidence="8" id="KW-0812">Transmembrane</keyword>
<dbReference type="RefSeq" id="WP_136137245.1">
    <property type="nucleotide sequence ID" value="NZ_SDGV01000017.1"/>
</dbReference>
<dbReference type="SUPFAM" id="SSF51306">
    <property type="entry name" value="LexA/Signal peptidase"/>
    <property type="match status" value="1"/>
</dbReference>
<proteinExistence type="inferred from homology"/>
<comment type="subcellular location">
    <subcellularLocation>
        <location evidence="2">Cell membrane</location>
        <topology evidence="2">Single-pass type II membrane protein</topology>
    </subcellularLocation>
    <subcellularLocation>
        <location evidence="9">Membrane</location>
        <topology evidence="9">Single-pass type II membrane protein</topology>
    </subcellularLocation>
</comment>
<evidence type="ECO:0000313" key="13">
    <source>
        <dbReference type="Proteomes" id="UP000310506"/>
    </source>
</evidence>
<dbReference type="Proteomes" id="UP000310506">
    <property type="component" value="Unassembled WGS sequence"/>
</dbReference>
<keyword evidence="6 8" id="KW-0378">Hydrolase</keyword>
<feature type="active site" evidence="7">
    <location>
        <position position="69"/>
    </location>
</feature>
<reference evidence="12 13" key="1">
    <citation type="submission" date="2019-01" db="EMBL/GenBank/DDBJ databases">
        <title>Vagococcus silagei sp. nov. isolated from brewer's grain.</title>
        <authorList>
            <person name="Guu J.-R."/>
        </authorList>
    </citation>
    <scope>NUCLEOTIDE SEQUENCE [LARGE SCALE GENOMIC DNA]</scope>
    <source>
        <strain evidence="12 13">2B-2</strain>
    </source>
</reference>
<dbReference type="Pfam" id="PF10502">
    <property type="entry name" value="Peptidase_S26"/>
    <property type="match status" value="1"/>
</dbReference>
<dbReference type="EC" id="3.4.21.89" evidence="4 8"/>
<keyword evidence="8" id="KW-1133">Transmembrane helix</keyword>
<evidence type="ECO:0000256" key="1">
    <source>
        <dbReference type="ARBA" id="ARBA00000677"/>
    </source>
</evidence>
<dbReference type="PROSITE" id="PS00761">
    <property type="entry name" value="SPASE_I_3"/>
    <property type="match status" value="1"/>
</dbReference>
<dbReference type="PRINTS" id="PR00727">
    <property type="entry name" value="LEADERPTASE"/>
</dbReference>
<evidence type="ECO:0000313" key="12">
    <source>
        <dbReference type="EMBL" id="THB61000.1"/>
    </source>
</evidence>
<dbReference type="OrthoDB" id="2183286at2"/>
<accession>A0A4S3B575</accession>
<evidence type="ECO:0000256" key="5">
    <source>
        <dbReference type="ARBA" id="ARBA00022670"/>
    </source>
</evidence>
<dbReference type="PANTHER" id="PTHR43390:SF1">
    <property type="entry name" value="CHLOROPLAST PROCESSING PEPTIDASE"/>
    <property type="match status" value="1"/>
</dbReference>
<feature type="active site" evidence="7">
    <location>
        <position position="110"/>
    </location>
</feature>
<evidence type="ECO:0000256" key="6">
    <source>
        <dbReference type="ARBA" id="ARBA00022801"/>
    </source>
</evidence>
<dbReference type="GO" id="GO:0005886">
    <property type="term" value="C:plasma membrane"/>
    <property type="evidence" value="ECO:0007669"/>
    <property type="project" value="UniProtKB-SubCell"/>
</dbReference>
<dbReference type="Gene3D" id="2.10.109.10">
    <property type="entry name" value="Umud Fragment, subunit A"/>
    <property type="match status" value="1"/>
</dbReference>
<dbReference type="CDD" id="cd06530">
    <property type="entry name" value="S26_SPase_I"/>
    <property type="match status" value="1"/>
</dbReference>
<feature type="compositionally biased region" description="Basic residues" evidence="10">
    <location>
        <begin position="1"/>
        <end position="16"/>
    </location>
</feature>
<evidence type="ECO:0000256" key="8">
    <source>
        <dbReference type="RuleBase" id="RU003993"/>
    </source>
</evidence>
<evidence type="ECO:0000256" key="2">
    <source>
        <dbReference type="ARBA" id="ARBA00004401"/>
    </source>
</evidence>
<evidence type="ECO:0000256" key="9">
    <source>
        <dbReference type="RuleBase" id="RU362042"/>
    </source>
</evidence>
<dbReference type="EMBL" id="SDGV01000017">
    <property type="protein sequence ID" value="THB61000.1"/>
    <property type="molecule type" value="Genomic_DNA"/>
</dbReference>
<feature type="region of interest" description="Disordered" evidence="10">
    <location>
        <begin position="1"/>
        <end position="28"/>
    </location>
</feature>
<dbReference type="GO" id="GO:0009003">
    <property type="term" value="F:signal peptidase activity"/>
    <property type="evidence" value="ECO:0007669"/>
    <property type="project" value="UniProtKB-EC"/>
</dbReference>
<dbReference type="PANTHER" id="PTHR43390">
    <property type="entry name" value="SIGNAL PEPTIDASE I"/>
    <property type="match status" value="1"/>
</dbReference>
<dbReference type="InterPro" id="IPR019533">
    <property type="entry name" value="Peptidase_S26"/>
</dbReference>
<dbReference type="PROSITE" id="PS00501">
    <property type="entry name" value="SPASE_I_1"/>
    <property type="match status" value="1"/>
</dbReference>
<feature type="domain" description="Peptidase S26" evidence="11">
    <location>
        <begin position="43"/>
        <end position="196"/>
    </location>
</feature>
<protein>
    <recommendedName>
        <fullName evidence="4 8">Signal peptidase I</fullName>
        <ecNumber evidence="4 8">3.4.21.89</ecNumber>
    </recommendedName>
</protein>
<dbReference type="GO" id="GO:0004252">
    <property type="term" value="F:serine-type endopeptidase activity"/>
    <property type="evidence" value="ECO:0007669"/>
    <property type="project" value="InterPro"/>
</dbReference>
<dbReference type="GO" id="GO:0006465">
    <property type="term" value="P:signal peptide processing"/>
    <property type="evidence" value="ECO:0007669"/>
    <property type="project" value="InterPro"/>
</dbReference>
<dbReference type="InterPro" id="IPR036286">
    <property type="entry name" value="LexA/Signal_pep-like_sf"/>
</dbReference>
<keyword evidence="5 8" id="KW-0645">Protease</keyword>
<evidence type="ECO:0000256" key="3">
    <source>
        <dbReference type="ARBA" id="ARBA00009370"/>
    </source>
</evidence>